<keyword evidence="6 10" id="KW-0472">Membrane</keyword>
<evidence type="ECO:0000256" key="7">
    <source>
        <dbReference type="ARBA" id="ARBA00023173"/>
    </source>
</evidence>
<evidence type="ECO:0000313" key="12">
    <source>
        <dbReference type="EMBL" id="KYC56927.1"/>
    </source>
</evidence>
<dbReference type="GO" id="GO:0005254">
    <property type="term" value="F:chloride channel activity"/>
    <property type="evidence" value="ECO:0007669"/>
    <property type="project" value="UniProtKB-KW"/>
</dbReference>
<evidence type="ECO:0000256" key="9">
    <source>
        <dbReference type="ARBA" id="ARBA00023303"/>
    </source>
</evidence>
<feature type="transmembrane region" description="Helical" evidence="10">
    <location>
        <begin position="56"/>
        <end position="74"/>
    </location>
</feature>
<evidence type="ECO:0000256" key="4">
    <source>
        <dbReference type="ARBA" id="ARBA00022989"/>
    </source>
</evidence>
<dbReference type="Pfam" id="PF00654">
    <property type="entry name" value="Voltage_CLC"/>
    <property type="match status" value="1"/>
</dbReference>
<feature type="transmembrane region" description="Helical" evidence="10">
    <location>
        <begin position="226"/>
        <end position="248"/>
    </location>
</feature>
<evidence type="ECO:0000313" key="13">
    <source>
        <dbReference type="Proteomes" id="UP000092420"/>
    </source>
</evidence>
<keyword evidence="5" id="KW-0406">Ion transport</keyword>
<dbReference type="AlphaFoldDB" id="A0A150JFR7"/>
<dbReference type="InterPro" id="IPR001807">
    <property type="entry name" value="ClC"/>
</dbReference>
<keyword evidence="2" id="KW-0813">Transport</keyword>
<keyword evidence="3 10" id="KW-0812">Transmembrane</keyword>
<dbReference type="PATRIC" id="fig|1706435.3.peg.1248"/>
<dbReference type="EMBL" id="LNJE01000015">
    <property type="protein sequence ID" value="KYC56927.1"/>
    <property type="molecule type" value="Genomic_DNA"/>
</dbReference>
<dbReference type="PATRIC" id="fig|1706433.3.peg.1183"/>
<name>A0A150JFR7_9EURY</name>
<comment type="subcellular location">
    <subcellularLocation>
        <location evidence="1">Membrane</location>
        <topology evidence="1">Multi-pass membrane protein</topology>
    </subcellularLocation>
</comment>
<evidence type="ECO:0000256" key="5">
    <source>
        <dbReference type="ARBA" id="ARBA00023065"/>
    </source>
</evidence>
<evidence type="ECO:0000256" key="2">
    <source>
        <dbReference type="ARBA" id="ARBA00022448"/>
    </source>
</evidence>
<feature type="transmembrane region" description="Helical" evidence="10">
    <location>
        <begin position="361"/>
        <end position="382"/>
    </location>
</feature>
<dbReference type="PANTHER" id="PTHR43427">
    <property type="entry name" value="CHLORIDE CHANNEL PROTEIN CLC-E"/>
    <property type="match status" value="1"/>
</dbReference>
<keyword evidence="4 10" id="KW-1133">Transmembrane helix</keyword>
<dbReference type="PANTHER" id="PTHR43427:SF6">
    <property type="entry name" value="CHLORIDE CHANNEL PROTEIN CLC-E"/>
    <property type="match status" value="1"/>
</dbReference>
<feature type="transmembrane region" description="Helical" evidence="10">
    <location>
        <begin position="188"/>
        <end position="206"/>
    </location>
</feature>
<feature type="transmembrane region" description="Helical" evidence="10">
    <location>
        <begin position="388"/>
        <end position="410"/>
    </location>
</feature>
<evidence type="ECO:0000256" key="10">
    <source>
        <dbReference type="SAM" id="Phobius"/>
    </source>
</evidence>
<dbReference type="CDD" id="cd00400">
    <property type="entry name" value="Voltage_gated_ClC"/>
    <property type="match status" value="1"/>
</dbReference>
<keyword evidence="7" id="KW-0869">Chloride channel</keyword>
<evidence type="ECO:0000313" key="11">
    <source>
        <dbReference type="EMBL" id="KYC54288.1"/>
    </source>
</evidence>
<dbReference type="GO" id="GO:0034707">
    <property type="term" value="C:chloride channel complex"/>
    <property type="evidence" value="ECO:0007669"/>
    <property type="project" value="UniProtKB-KW"/>
</dbReference>
<evidence type="ECO:0000256" key="3">
    <source>
        <dbReference type="ARBA" id="ARBA00022692"/>
    </source>
</evidence>
<dbReference type="PRINTS" id="PR00762">
    <property type="entry name" value="CLCHANNEL"/>
</dbReference>
<keyword evidence="8" id="KW-0868">Chloride</keyword>
<evidence type="ECO:0000256" key="8">
    <source>
        <dbReference type="ARBA" id="ARBA00023214"/>
    </source>
</evidence>
<sequence length="441" mass="46532">MQDNNLNYLKEWAELNLIAIMLGIFGAISAIIFAKIIDYNKYFFEKIFQQGFSKALILIFIPTIGGLIAGPIIYKYCRGSKGHGIPEVMYAINSEGSFIEKRKAIVKTILSVITIGSGGSAGRAGPIAQIGASIGSVFGQFSKYDEKKTKILVVSGLSSGLSAALNTPLGGAIFGFELILSSFSPLSVMPIVLASVISVNLSRAVLGQEAMINVIPFVYNPAEVPFYIILGVVIGIASFIFIKVFYLIEDGFEKIKIPFYFKPAIGGILTGLVGFSLVGYGVLGAGFEGINAALSGKIGLPLLLLLFVAKMLATSFTLGSGSSGGLFSPSLYLGSMLGGAMGLIFVHVAPNTISHPEAYALIGMGAFFSGVSKVPLTCIIMISEIAGGYSIIPAIMLSVLISYGISVLLLGKSSIDTIKLDRKFLAAKSFSNELNESGAKD</sequence>
<feature type="transmembrane region" description="Helical" evidence="10">
    <location>
        <begin position="298"/>
        <end position="318"/>
    </location>
</feature>
<dbReference type="EMBL" id="LNJB01000015">
    <property type="protein sequence ID" value="KYC54288.1"/>
    <property type="molecule type" value="Genomic_DNA"/>
</dbReference>
<evidence type="ECO:0000256" key="1">
    <source>
        <dbReference type="ARBA" id="ARBA00004141"/>
    </source>
</evidence>
<feature type="transmembrane region" description="Helical" evidence="10">
    <location>
        <begin position="260"/>
        <end position="286"/>
    </location>
</feature>
<dbReference type="Proteomes" id="UP000092420">
    <property type="component" value="Unassembled WGS sequence"/>
</dbReference>
<accession>A0A150JFR7</accession>
<organism evidence="12">
    <name type="scientific">Candidatus Methanofastidiosum methylothiophilum</name>
    <dbReference type="NCBI Taxonomy" id="1705564"/>
    <lineage>
        <taxon>Archaea</taxon>
        <taxon>Methanobacteriati</taxon>
        <taxon>Methanobacteriota</taxon>
        <taxon>Stenosarchaea group</taxon>
        <taxon>Candidatus Methanofastidiosia</taxon>
        <taxon>Candidatus Methanofastidiosales</taxon>
        <taxon>Candidatus Methanofastidiosaceae</taxon>
        <taxon>Candidatus Methanofastidiosum</taxon>
    </lineage>
</organism>
<feature type="transmembrane region" description="Helical" evidence="10">
    <location>
        <begin position="151"/>
        <end position="176"/>
    </location>
</feature>
<protein>
    <submittedName>
        <fullName evidence="12">Putative voltage-gated ClC-type chloride channel ClcB</fullName>
    </submittedName>
</protein>
<dbReference type="InterPro" id="IPR014743">
    <property type="entry name" value="Cl-channel_core"/>
</dbReference>
<accession>A0A150JB34</accession>
<gene>
    <name evidence="11" type="ORF">AN188_01179</name>
    <name evidence="12" type="ORF">APG09_01254</name>
</gene>
<dbReference type="InterPro" id="IPR050368">
    <property type="entry name" value="ClC-type_chloride_channel"/>
</dbReference>
<evidence type="ECO:0000256" key="6">
    <source>
        <dbReference type="ARBA" id="ARBA00023136"/>
    </source>
</evidence>
<keyword evidence="9" id="KW-0407">Ion channel</keyword>
<comment type="caution">
    <text evidence="12">The sequence shown here is derived from an EMBL/GenBank/DDBJ whole genome shotgun (WGS) entry which is preliminary data.</text>
</comment>
<dbReference type="SUPFAM" id="SSF81340">
    <property type="entry name" value="Clc chloride channel"/>
    <property type="match status" value="1"/>
</dbReference>
<feature type="transmembrane region" description="Helical" evidence="10">
    <location>
        <begin position="12"/>
        <end position="36"/>
    </location>
</feature>
<proteinExistence type="predicted"/>
<feature type="transmembrane region" description="Helical" evidence="10">
    <location>
        <begin position="330"/>
        <end position="349"/>
    </location>
</feature>
<reference evidence="12 13" key="1">
    <citation type="journal article" date="2016" name="ISME J.">
        <title>Chasing the elusive Euryarchaeota class WSA2: genomes reveal a uniquely fastidious methyl-reducing methanogen.</title>
        <authorList>
            <person name="Nobu M.K."/>
            <person name="Narihiro T."/>
            <person name="Kuroda K."/>
            <person name="Mei R."/>
            <person name="Liu W.T."/>
        </authorList>
    </citation>
    <scope>NUCLEOTIDE SEQUENCE [LARGE SCALE GENOMIC DNA]</scope>
    <source>
        <strain evidence="11">ADurb1013_Bin02101</strain>
        <strain evidence="12">ADurb1213_Bin02801</strain>
    </source>
</reference>
<accession>A0A150JI43</accession>
<dbReference type="Gene3D" id="1.10.3080.10">
    <property type="entry name" value="Clc chloride channel"/>
    <property type="match status" value="1"/>
</dbReference>